<evidence type="ECO:0000256" key="9">
    <source>
        <dbReference type="ARBA" id="ARBA00023224"/>
    </source>
</evidence>
<organism evidence="12 13">
    <name type="scientific">Trichonephila inaurata madagascariensis</name>
    <dbReference type="NCBI Taxonomy" id="2747483"/>
    <lineage>
        <taxon>Eukaryota</taxon>
        <taxon>Metazoa</taxon>
        <taxon>Ecdysozoa</taxon>
        <taxon>Arthropoda</taxon>
        <taxon>Chelicerata</taxon>
        <taxon>Arachnida</taxon>
        <taxon>Araneae</taxon>
        <taxon>Araneomorphae</taxon>
        <taxon>Entelegynae</taxon>
        <taxon>Araneoidea</taxon>
        <taxon>Nephilidae</taxon>
        <taxon>Trichonephila</taxon>
        <taxon>Trichonephila inaurata</taxon>
    </lineage>
</organism>
<dbReference type="Proteomes" id="UP000886998">
    <property type="component" value="Unassembled WGS sequence"/>
</dbReference>
<feature type="transmembrane region" description="Helical" evidence="10">
    <location>
        <begin position="20"/>
        <end position="46"/>
    </location>
</feature>
<protein>
    <submittedName>
        <fullName evidence="12">Probable G-protein coupled receptor 63</fullName>
    </submittedName>
</protein>
<dbReference type="PROSITE" id="PS50262">
    <property type="entry name" value="G_PROTEIN_RECEP_F1_2"/>
    <property type="match status" value="1"/>
</dbReference>
<feature type="transmembrane region" description="Helical" evidence="10">
    <location>
        <begin position="135"/>
        <end position="154"/>
    </location>
</feature>
<dbReference type="InterPro" id="IPR017452">
    <property type="entry name" value="GPCR_Rhodpsn_7TM"/>
</dbReference>
<reference evidence="12" key="1">
    <citation type="submission" date="2020-08" db="EMBL/GenBank/DDBJ databases">
        <title>Multicomponent nature underlies the extraordinary mechanical properties of spider dragline silk.</title>
        <authorList>
            <person name="Kono N."/>
            <person name="Nakamura H."/>
            <person name="Mori M."/>
            <person name="Yoshida Y."/>
            <person name="Ohtoshi R."/>
            <person name="Malay A.D."/>
            <person name="Moran D.A.P."/>
            <person name="Tomita M."/>
            <person name="Numata K."/>
            <person name="Arakawa K."/>
        </authorList>
    </citation>
    <scope>NUCLEOTIDE SEQUENCE</scope>
</reference>
<keyword evidence="4 10" id="KW-0812">Transmembrane</keyword>
<evidence type="ECO:0000259" key="11">
    <source>
        <dbReference type="PROSITE" id="PS50262"/>
    </source>
</evidence>
<keyword evidence="8 12" id="KW-0675">Receptor</keyword>
<feature type="domain" description="G-protein coupled receptors family 1 profile" evidence="11">
    <location>
        <begin position="37"/>
        <end position="291"/>
    </location>
</feature>
<dbReference type="OrthoDB" id="2101615at2759"/>
<keyword evidence="3" id="KW-1003">Cell membrane</keyword>
<keyword evidence="6" id="KW-0297">G-protein coupled receptor</keyword>
<feature type="transmembrane region" description="Helical" evidence="10">
    <location>
        <begin position="272"/>
        <end position="293"/>
    </location>
</feature>
<keyword evidence="9" id="KW-0807">Transducer</keyword>
<evidence type="ECO:0000256" key="7">
    <source>
        <dbReference type="ARBA" id="ARBA00023136"/>
    </source>
</evidence>
<dbReference type="PANTHER" id="PTHR22752">
    <property type="entry name" value="G PROTEIN-COUPLED RECEPTOR"/>
    <property type="match status" value="1"/>
</dbReference>
<evidence type="ECO:0000256" key="6">
    <source>
        <dbReference type="ARBA" id="ARBA00023040"/>
    </source>
</evidence>
<feature type="transmembrane region" description="Helical" evidence="10">
    <location>
        <begin position="242"/>
        <end position="260"/>
    </location>
</feature>
<dbReference type="InterPro" id="IPR000276">
    <property type="entry name" value="GPCR_Rhodpsn"/>
</dbReference>
<evidence type="ECO:0000256" key="4">
    <source>
        <dbReference type="ARBA" id="ARBA00022692"/>
    </source>
</evidence>
<keyword evidence="5 10" id="KW-1133">Transmembrane helix</keyword>
<comment type="caution">
    <text evidence="12">The sequence shown here is derived from an EMBL/GenBank/DDBJ whole genome shotgun (WGS) entry which is preliminary data.</text>
</comment>
<proteinExistence type="inferred from homology"/>
<dbReference type="Pfam" id="PF00001">
    <property type="entry name" value="7tm_1"/>
    <property type="match status" value="1"/>
</dbReference>
<feature type="transmembrane region" description="Helical" evidence="10">
    <location>
        <begin position="95"/>
        <end position="114"/>
    </location>
</feature>
<dbReference type="PRINTS" id="PR00237">
    <property type="entry name" value="GPCRRHODOPSN"/>
</dbReference>
<comment type="subcellular location">
    <subcellularLocation>
        <location evidence="1">Cell membrane</location>
        <topology evidence="1">Multi-pass membrane protein</topology>
    </subcellularLocation>
</comment>
<evidence type="ECO:0000313" key="13">
    <source>
        <dbReference type="Proteomes" id="UP000886998"/>
    </source>
</evidence>
<dbReference type="SUPFAM" id="SSF81321">
    <property type="entry name" value="Family A G protein-coupled receptor-like"/>
    <property type="match status" value="1"/>
</dbReference>
<dbReference type="EMBL" id="BMAV01011392">
    <property type="protein sequence ID" value="GFY57230.1"/>
    <property type="molecule type" value="Genomic_DNA"/>
</dbReference>
<accession>A0A8X6XP02</accession>
<keyword evidence="7 10" id="KW-0472">Membrane</keyword>
<sequence length="340" mass="37782">MNSSDNATFSCNTYQSDGVRIALSIVLIFAILVGGAGNLLLTFLVIRRTQMHSIINILLSLMSISDAFLSTLCAPLDLVTIITDEWMFGSCMCSVHGFLLSVFVVQNVTLLVIISIDRYSILIHKKNRLTSCNSISLICGCLIFSVAVSSPPLFGSGQFTFGNEHCGQLVDHGMDAVIYYGLYSILLFVLPCGLLLLAYGHIIIALKKSNFTVQPECCRNELLKSRLDINVRFKQKTFSTILYLYAAAMTFKLPLAFTLLVKSITYSIQCPVSLRVVMLVYLNGAVNSFIYAFKITPYWMVLTGKFQVVKQRVNSMRSNGKNDRQSVYRITSRVSTSSVI</sequence>
<dbReference type="Gene3D" id="1.20.1070.10">
    <property type="entry name" value="Rhodopsin 7-helix transmembrane proteins"/>
    <property type="match status" value="1"/>
</dbReference>
<dbReference type="GO" id="GO:0004930">
    <property type="term" value="F:G protein-coupled receptor activity"/>
    <property type="evidence" value="ECO:0007669"/>
    <property type="project" value="UniProtKB-KW"/>
</dbReference>
<evidence type="ECO:0000256" key="5">
    <source>
        <dbReference type="ARBA" id="ARBA00022989"/>
    </source>
</evidence>
<feature type="transmembrane region" description="Helical" evidence="10">
    <location>
        <begin position="58"/>
        <end position="83"/>
    </location>
</feature>
<keyword evidence="13" id="KW-1185">Reference proteome</keyword>
<gene>
    <name evidence="12" type="primary">GPR63</name>
    <name evidence="12" type="ORF">TNIN_324631</name>
</gene>
<dbReference type="AlphaFoldDB" id="A0A8X6XP02"/>
<evidence type="ECO:0000256" key="2">
    <source>
        <dbReference type="ARBA" id="ARBA00010663"/>
    </source>
</evidence>
<dbReference type="GO" id="GO:0005886">
    <property type="term" value="C:plasma membrane"/>
    <property type="evidence" value="ECO:0007669"/>
    <property type="project" value="UniProtKB-SubCell"/>
</dbReference>
<evidence type="ECO:0000256" key="1">
    <source>
        <dbReference type="ARBA" id="ARBA00004651"/>
    </source>
</evidence>
<comment type="similarity">
    <text evidence="2">Belongs to the G-protein coupled receptor 1 family.</text>
</comment>
<name>A0A8X6XP02_9ARAC</name>
<evidence type="ECO:0000256" key="10">
    <source>
        <dbReference type="SAM" id="Phobius"/>
    </source>
</evidence>
<evidence type="ECO:0000256" key="8">
    <source>
        <dbReference type="ARBA" id="ARBA00023170"/>
    </source>
</evidence>
<evidence type="ECO:0000256" key="3">
    <source>
        <dbReference type="ARBA" id="ARBA00022475"/>
    </source>
</evidence>
<feature type="transmembrane region" description="Helical" evidence="10">
    <location>
        <begin position="177"/>
        <end position="199"/>
    </location>
</feature>
<evidence type="ECO:0000313" key="12">
    <source>
        <dbReference type="EMBL" id="GFY57230.1"/>
    </source>
</evidence>